<dbReference type="Pfam" id="PF00975">
    <property type="entry name" value="Thioesterase"/>
    <property type="match status" value="1"/>
</dbReference>
<keyword evidence="3" id="KW-0596">Phosphopantetheine</keyword>
<dbReference type="SMART" id="SM00823">
    <property type="entry name" value="PKS_PP"/>
    <property type="match status" value="5"/>
</dbReference>
<dbReference type="InterPro" id="IPR025110">
    <property type="entry name" value="AMP-bd_C"/>
</dbReference>
<dbReference type="FunFam" id="3.40.50.980:FF:000001">
    <property type="entry name" value="Non-ribosomal peptide synthetase"/>
    <property type="match status" value="4"/>
</dbReference>
<dbReference type="InterPro" id="IPR001031">
    <property type="entry name" value="Thioesterase"/>
</dbReference>
<dbReference type="Gene3D" id="3.30.559.30">
    <property type="entry name" value="Nonribosomal peptide synthetase, condensation domain"/>
    <property type="match status" value="5"/>
</dbReference>
<dbReference type="FunFam" id="3.30.300.30:FF:000010">
    <property type="entry name" value="Enterobactin synthetase component F"/>
    <property type="match status" value="3"/>
</dbReference>
<dbReference type="Pfam" id="PF00501">
    <property type="entry name" value="AMP-binding"/>
    <property type="match status" value="5"/>
</dbReference>
<dbReference type="InterPro" id="IPR006162">
    <property type="entry name" value="Ppantetheine_attach_site"/>
</dbReference>
<feature type="region of interest" description="Disordered" evidence="5">
    <location>
        <begin position="1"/>
        <end position="36"/>
    </location>
</feature>
<feature type="region of interest" description="Disordered" evidence="5">
    <location>
        <begin position="4352"/>
        <end position="4371"/>
    </location>
</feature>
<dbReference type="PANTHER" id="PTHR45527:SF1">
    <property type="entry name" value="FATTY ACID SYNTHASE"/>
    <property type="match status" value="1"/>
</dbReference>
<feature type="domain" description="Carrier" evidence="6">
    <location>
        <begin position="1010"/>
        <end position="1084"/>
    </location>
</feature>
<dbReference type="InterPro" id="IPR020845">
    <property type="entry name" value="AMP-binding_CS"/>
</dbReference>
<dbReference type="InterPro" id="IPR045851">
    <property type="entry name" value="AMP-bd_C_sf"/>
</dbReference>
<feature type="domain" description="Carrier" evidence="6">
    <location>
        <begin position="4282"/>
        <end position="4356"/>
    </location>
</feature>
<sequence>MDGIPTTDENAGEDARAEGGTRPSAAGRLRARPDERGPLSFGQQRLWFLDRWLGDNAVYNIPVVLRFTGPLDAARLTAAVTTAAAGHDALFTVFDADGNGEPRQRLLDTRETDCPLVDLTGLAPADRVRSAREAVEADARRPFDLARDPMLRASLYRLSEDEHWLQLTFHHIACDGWSLDVFQRRLNEAYRAGGGSVGTLPVQYADYALWQRETLRGPRTEKALAAWTDALADAPAVLDLGTDRPRPAEMSYRGETTDFPLTGVSSTALEAFAAEENVSLYTVMLAAFQVLAARHSGSSDVVVGSPVAGRDNAKLNDLVGFFVDTLVLRVDLGDDPGFRELVARSRASLLSALSRSRAPFDLAVKQLHPERSLSHNPIVQTLFAFHEEEPLEPFGEGLSVERSMVATGTAKFDLTWSVYRRPGGLRLQVEYATELFDADTIRTLVDHWQILLGQILATPDLPVSRLPLMAPAERQSVESWAGDGGELPVGAIHELVIRRALETLDAVAVVCDDNTLTYAELVTRAADIATLLVGQGVGPEVCVGVCVERSLDTVVTTLAVLMAHGVYVPLDTAFPTDRMHHMLTEVGATLVLTHQPTHDTVPHGPWHTLNIDTLQTATTTPDLDHTLARLPQHLDPDHACYIIFTSGSTGRPKGTTVTHANVTRLFNAVRQRLPFGPDDTWSLFHSYAFDVSVMEMWGALTTGGRLVVVPYLTSRDSEAFYALVRDRSVTMLSQTPSAFRQFETVDAVQNGELALRAVLFAGEALNRASVRRWGARHGYASPLLVNLYGITETTVHVTYTEVDEGQLDGTFSRIGRALPDLRLYVLDPSGDPSPVGVVGELYVGGPGVTRCYTGQPALTAQRFVPDHLGRTPGARLYRSGDLARWKPSGDLEYLGRADAQVKVRGYRIELPEIEARLGRQPEIRQAVVVVRDDLGGHTDLVAYLVPEPDADRPTTSELRDALAGHLPDYMIPRNFVFLDALPLTPQGKLNHRALPAPTNERPELKAEFIAPLPGMEELLAGIWSNVLGVDRVGRHDNFFDLGGDSIRSIQVLGLARTQGVGFELQDLFRTPTPAGLAEAASTHSASEAPQRDREPFSMVSAEDRARLPQGLVDAYPMAELQVGMIYEMELDRERLPYHNVDSMRINGRFDERSFKEALRLVVERHPILRTSLELSGYSEPLQLVHATAEMPCVVSDLRALDDEAQQSAIAAYVTFERSHVFDHSRPPLLRFGIHWLSDDAFQWTVTEHHAIFDGWSLHSTLAEITGLYHRLATGAGTVVALDPPESAYRDFIAAEREVLRSKESEAFWLERLTDRPTGRLPRWPDRHDARLATPERENEWRVLHTAEKHGSIETLLPAELCDELLALAKRCGVPLKSVMLAAHLRVMSLVTGSTDVLAGLSSNGRLEEAGATEVRGLFLNTVPFRLDLPDGSWLDLVRAVFEAEQDMLPHRRYPLGVLQRRMGGEALFETSFVYNHFHVLTDEFGEGRLTIVDGKIDSFSTLRAEPTNFPLSVGVIRNPYSTRLLLSLDYHLGVLVEDQVALMRDYYVRVLESMVSEPDTAFGEVVLLGETERELVDSWAGDGAELPVGAIHELVIRRALETPDAVAVVCDDNTLTYAELVTRAARIAALLIKHGVGPEVCVGVCVERSLDTVITTLAVLMAHGVYVPLDTAFPTDRMHHMLTEVGATLVLTHQPTHNTVPHGPWHTLNIDTLQTATTTPDLDHTLARLPQHLDPDHACYIIFTSGSTGRPKGTTVTHANVTRLFNAVRQRLPFGPDDTWTLFHSYAFDFSVWEMWGALTTGGRLVVVPYLTSRDTDAFYTLVHDQAVTLLSQTPSAFRQFEATDQTHNRDLSLRAVVFGGEALDAPSVRRWTNRHGCTTPRLINMYGITETTVHVTTNEIDENQLNNSATGIGRALPDLRLRIVDQHGNPAPIGVIGELCISGAGLARGYDARPALTAERFVPDHLGRTPGARLYRSGDLARWTADGELEYLGRADAQVKIRGYRIELGEIEAQLAQVAGLREAVVLPHQEANGRTDLVAYLVPEPGTAPPTTSELRDTLAGHLPDYMIPRNFVHLDALPLTPQGKLDRRSLPAPTTERPSLEKEFTPPLPGTEEALATIWADILGVDRIGRHDNFFDLGGDSIRSIQILGRARDNGLTFHLQDLFHHPTLADLATTTTTTQPTTTPPTTTQPFSLLTPHDRNHLPHHLDDAYPMAELQIGMVYEMQRDPDRNPYLNVTSLHLPGRFEQEAFRAAVSMVVERHPVLRTSFDLSGLSVPMQLVHAEVEMPLGLVDLRGLSDARQRRELADYVRGERTTGFDPAVAPLCRMTVHVLSDDAFQWTVTDHHAILDGWSLASTLAEITDTYHTLLDGSTPSLPPLRSTYRDYIAAEQNALTTPAHTTYWLDLLTDRPDTRLPRHGGIGDSLLIGERLDDEVHEHDGTGGYGALVTVVPPELLSALEDSAARIGVPFKAVVLAAHVRVLSLVTGSADVVTGLSSNGRLEETDGTEVRGLFLNSLPFRLRLPDGSWADLARAVFDAEREMLPHRRYPMPALQRALGGDPLFETGFVYNHFRHVDELAEAGRASVSGPHDETAAGVARTSFPLHVAMSREPGLAGMRMELEYDAREFPAEQMRLIRDYHLRALRAIAENPDAVHRAAVLLGEAERALLERWNDNAAAVPSTPVHELVEARAAAHPHRVAVVAGERSLTYGELDARADRLAHHLRRLGVGPEVFVGVGLERSPELVVGMLAVLKAGGAYVPLDVSFPAARLAHMLQEADVRVVLAGASTTELVPRGPWETVDVDTVVLSEETRCGRVPEVGAGPDNACYAIFTSGSTGRPKGVVTRHRNVTELLHGGPAMELREDDTVLQIATVAFDVSTFEIWAPLATGARLVLAPRGRYAPADVAGWVTDHSVTVLHATASLFALLVDEQPQTFDGLRRLLTGSETVSAPHAGRILARCPELELVNCWGPTETTTFSVCGIFTADSLPAGPLPLGTPLANTEVRVLDEAGHPVPVGSPGELYVAGPCLARGYLGRPALTAERFLPHPSVPGARLYRTGDLGRWSAEGRVEFLGRVDHMVKIRGYRVEPGEVSAAIGAHPRVRQCVVTAPRDASGQADLVAYVVCDAPAPHVSELRSALREKLPEYMLPKAFVFLDAFPLTAQGKVDRGRLPAPSGDRPELSSQYVAPLPGVEERLAVVWHQVLGVDRIGRHDNFFDLGGDSIRSIQVIGRAREEGLLLTLPVLFRSPTLAALGTEVTSVAADLLPAPTAEPFALLSAKDRQALPEGLVDAYPMAALQVGMVYEMEIDPDRNPYHNVSTVRLGDRFEEDAFRRAIELTVARHDVLRTSFDLSGYSEPVQLVHERVESPLTVVDLRGQDDGAQRAAVAECVRSEQDEGFSVAVAPLFRMTVHVLSGDAFQWTVTDHHAILDGWSLASTLAEITDTYHTLLHGSTPSLPPLRSTYRDYIAAEQNALTTPAHTTYWLDLLTDRPDTRLPRHTTALPDGLTGPFSAGEVHRNDAERRHGELITPLTVGLGDGLDRFARRCEVPLKSVLLAAHLRVMSLATGSRDVVTGLSSNGRLEETDGTEVRGLFLNTLPFRLELPDGSWRDLARAVFDAEQDLLPHRRYPMSAIQRELGGEPLFETGFVYNHFRQIDVLAGGADTDGDGARATGGGRTHFPLLVAVSQEPGHPGLSLEMEYDSGELSPVQVALMRDSYVRVLESMVSEPDTAFGDVVLLGETERELVDSWAGDGEELPVGAIHELVIRRALETPDAVAVVCDDNTLTYAELVTRAARIAALLIKHGVGPEVCVGVCVERSLETVITTLAVLMAHGVYVPLDTAFPTDRMHHMLTEVGAALVLTHQPTHNTVPHGPWHTLNIENAPAPGVALSLSHTLAHLPQSLDPAHACYVIFTSGSTGRPKGTTVTHANVTRLFNAVRRRLPFGPDDTWTLFHSYAFDFSVWEMWGALTTGGRLVVVPYLTSRDTDAFYTLVHDQAVTLLSQTPSAFRQFEATDQTHNRDLSLRAVVFGGEALDAPSVRRWTNRHGCTTPRLINMYGITETTVHVTTNEIDENQLNNSATGIGRALPDLRLHVLDPYGNPTPIGVVGELHIGGAGLARGYTGQPALTAQRFVPDHLTPAPGARLYRSGDLARWTADGELEYLGRADAQVKIRGYRIELGEIEAQLAQVAGLREAVVLPHQEANGRTDLVAYLVPEPGTAPPTTSELRDTLAGHLPDYMIPRNFVHLDALPLTPQGKLDRRSLPAPTAERPELTVEFIAPLPGTEELLAAIWADMLGVDRIGRHDNFFDLGGDSIRSIQILGRARDNGLTFHLQDLFHHPTLADLATTTTTTQPTTTPPTTTQPFSLLTPHDRNHLPHHLDDAYPMAELQIGMVYEMQRDPDRNPYLNVENLPVAGPFDAPVFRRALALVVKRHPILRTSLALTGYSKPLQLVHTDADVQLTVLDLRGLGDDAQRTALRDCVRTERAKVFDIGAAPLCRMTVHVLSDDAFQWTVTDHHAILDGWSLASTLAEIIDTYHTLLDGSTPSLPPLRSTYRDYIAAEQDALTTPAHTTYWLDLLTDRPDTRLPRDSAELSDEPGYRSVTTHLPPQLLAALEHGAAQAGVPLKAVLLAAHLRALSLATGSPDVVTGLTANGRLEETDGAEVRGLFLNTVPFRLRLPEGSWADLARAVFDAEREMLPHRRYPMAALRRELGGAPLFEVNFTYNSFPQFGALAEAGALAKEGPGSDVPGVAPTSFPFSVTLSRESVLGGMWMELEHDTAELSDGQVARLRDYHLRALEAVAADIGADAYGAPLLSEAEQALLDMLNYTTDTRAAGRVPVHELLRRQAARTPDALAIEDGGTRISLARLDADSDRLARRLRRDGVRHGDLVGIFLRPGPAALTTFWAVWKAGAAFVPLDPGLPEHRLRSMLDQARPVVLITDDPKAAPNGHRLFDLSAVTHEAGQEETGTRSGDGPDSSVLPFVSARDLAYVMFTSGTTGGPKGVMIEHGSLAAYAVGTPLARTRSLGAEKPLRVVTGTSAYISDFLLAQVLLVLDGHTLCVLSEEQRRDPGHLVALAHDRERAVDVIDTTTVQLQLLVEQGLLDAPWPPRLLVFGGEACPPDLWAALGERSGVRAFNSYGPAEATVEATVARVAGAGGPVIGRPCANTRIHLLDAAGREVPPGTAGEICVGGAGVGRGYLGRPGVTAERFVPDPWGPAGSRLYRTGDVGRLTDSGDLEFLGRVDHQLKVLGERVEPEEVEAVLRAHPGVAGAIVGRHPDHEGLLANVVPAQGGAPDQRELRRHAASRLSSAAVPAHFVVVDALPLTPAGKLDRGALLTAGPGSGPEGTEPSEGIGGPGEPGRGAAESAFSRTERRVAEVWQRLLGLRAGRQDDFFAIGGHSLLAVRLAGELGAAFGTTVPLPQLYSTPTLAGQAAYLDDARHARERRDRREGPRSIIGLGGSPGLQPLVLVHPLGGTLFCYRDLTARVSGSFEVLGVQGDLLGGGDTADFASLASGYARELAPLLRGRRPVIAGWSAGGVLAHEVASRLADRGIVADRVVIIDAAPQQGPDTAADVAALQRLRTDVARLGPRRLLAEHAVDDVLRLLGVDAEALAELNGPVAASLMEFWQGMLSGLAGHRPSPYRGPVHLVVSRRGEEAAVRAAITGWERFAGTLRVSYADGDHYQLMREPWIGDVAGVFAGPDDPTDQTAGGVSGRS</sequence>
<dbReference type="NCBIfam" id="NF003417">
    <property type="entry name" value="PRK04813.1"/>
    <property type="match status" value="5"/>
</dbReference>
<dbReference type="Gene3D" id="1.10.1200.10">
    <property type="entry name" value="ACP-like"/>
    <property type="match status" value="5"/>
</dbReference>
<feature type="domain" description="Carrier" evidence="6">
    <location>
        <begin position="5372"/>
        <end position="5446"/>
    </location>
</feature>
<evidence type="ECO:0000256" key="5">
    <source>
        <dbReference type="SAM" id="MobiDB-lite"/>
    </source>
</evidence>
<dbReference type="SUPFAM" id="SSF53474">
    <property type="entry name" value="alpha/beta-Hydrolases"/>
    <property type="match status" value="1"/>
</dbReference>
<proteinExistence type="inferred from homology"/>
<dbReference type="SUPFAM" id="SSF52777">
    <property type="entry name" value="CoA-dependent acyltransferases"/>
    <property type="match status" value="10"/>
</dbReference>
<dbReference type="Gene3D" id="3.30.300.30">
    <property type="match status" value="5"/>
</dbReference>
<feature type="region of interest" description="Disordered" evidence="5">
    <location>
        <begin position="2179"/>
        <end position="2198"/>
    </location>
</feature>
<dbReference type="GO" id="GO:0043041">
    <property type="term" value="P:amino acid activation for nonribosomal peptide biosynthetic process"/>
    <property type="evidence" value="ECO:0007669"/>
    <property type="project" value="TreeGrafter"/>
</dbReference>
<feature type="compositionally biased region" description="Low complexity" evidence="5">
    <location>
        <begin position="1077"/>
        <end position="1088"/>
    </location>
</feature>
<feature type="region of interest" description="Disordered" evidence="5">
    <location>
        <begin position="5339"/>
        <end position="5375"/>
    </location>
</feature>
<dbReference type="InterPro" id="IPR001242">
    <property type="entry name" value="Condensation_dom"/>
</dbReference>
<dbReference type="SMART" id="SM00824">
    <property type="entry name" value="PKS_TE"/>
    <property type="match status" value="1"/>
</dbReference>
<dbReference type="Pfam" id="PF13193">
    <property type="entry name" value="AMP-binding_C"/>
    <property type="match status" value="5"/>
</dbReference>
<dbReference type="SUPFAM" id="SSF47336">
    <property type="entry name" value="ACP-like"/>
    <property type="match status" value="5"/>
</dbReference>
<feature type="region of interest" description="Disordered" evidence="5">
    <location>
        <begin position="2086"/>
        <end position="2111"/>
    </location>
</feature>
<dbReference type="PANTHER" id="PTHR45527">
    <property type="entry name" value="NONRIBOSOMAL PEPTIDE SYNTHETASE"/>
    <property type="match status" value="1"/>
</dbReference>
<dbReference type="GO" id="GO:0031177">
    <property type="term" value="F:phosphopantetheine binding"/>
    <property type="evidence" value="ECO:0007669"/>
    <property type="project" value="InterPro"/>
</dbReference>
<dbReference type="Proteomes" id="UP000252698">
    <property type="component" value="Chromosome"/>
</dbReference>
<dbReference type="Gene3D" id="3.40.50.12780">
    <property type="entry name" value="N-terminal domain of ligase-like"/>
    <property type="match status" value="4"/>
</dbReference>
<comment type="similarity">
    <text evidence="2">Belongs to the ATP-dependent AMP-binding enzyme family.</text>
</comment>
<evidence type="ECO:0000259" key="6">
    <source>
        <dbReference type="PROSITE" id="PS50075"/>
    </source>
</evidence>
<dbReference type="CDD" id="cd12117">
    <property type="entry name" value="A_NRPS_Srf_like"/>
    <property type="match status" value="1"/>
</dbReference>
<dbReference type="InterPro" id="IPR020802">
    <property type="entry name" value="TesA-like"/>
</dbReference>
<dbReference type="Gene3D" id="2.30.38.10">
    <property type="entry name" value="Luciferase, Domain 3"/>
    <property type="match status" value="1"/>
</dbReference>
<dbReference type="InterPro" id="IPR042099">
    <property type="entry name" value="ANL_N_sf"/>
</dbReference>
<dbReference type="GeneID" id="95524093"/>
<evidence type="ECO:0000256" key="3">
    <source>
        <dbReference type="ARBA" id="ARBA00022450"/>
    </source>
</evidence>
<dbReference type="FunFam" id="3.40.50.980:FF:000002">
    <property type="entry name" value="Enterobactin synthetase component F"/>
    <property type="match status" value="2"/>
</dbReference>
<dbReference type="Pfam" id="PF00550">
    <property type="entry name" value="PP-binding"/>
    <property type="match status" value="5"/>
</dbReference>
<dbReference type="InterPro" id="IPR000873">
    <property type="entry name" value="AMP-dep_synth/lig_dom"/>
</dbReference>
<dbReference type="CDD" id="cd19531">
    <property type="entry name" value="LCL_NRPS-like"/>
    <property type="match status" value="1"/>
</dbReference>
<dbReference type="Pfam" id="PF00668">
    <property type="entry name" value="Condensation"/>
    <property type="match status" value="5"/>
</dbReference>
<dbReference type="FunFam" id="3.40.50.12780:FF:000012">
    <property type="entry name" value="Non-ribosomal peptide synthetase"/>
    <property type="match status" value="4"/>
</dbReference>
<dbReference type="InterPro" id="IPR009081">
    <property type="entry name" value="PP-bd_ACP"/>
</dbReference>
<name>A0A2Z5JND6_STRAR</name>
<dbReference type="CDD" id="cd05930">
    <property type="entry name" value="A_NRPS"/>
    <property type="match status" value="1"/>
</dbReference>
<feature type="domain" description="Carrier" evidence="6">
    <location>
        <begin position="3190"/>
        <end position="3264"/>
    </location>
</feature>
<protein>
    <recommendedName>
        <fullName evidence="6">Carrier domain-containing protein</fullName>
    </recommendedName>
</protein>
<comment type="cofactor">
    <cofactor evidence="1">
        <name>pantetheine 4'-phosphate</name>
        <dbReference type="ChEBI" id="CHEBI:47942"/>
    </cofactor>
</comment>
<feature type="compositionally biased region" description="Basic and acidic residues" evidence="5">
    <location>
        <begin position="1089"/>
        <end position="1098"/>
    </location>
</feature>
<dbReference type="GO" id="GO:0017000">
    <property type="term" value="P:antibiotic biosynthetic process"/>
    <property type="evidence" value="ECO:0007669"/>
    <property type="project" value="UniProtKB-ARBA"/>
</dbReference>
<dbReference type="GO" id="GO:0044550">
    <property type="term" value="P:secondary metabolite biosynthetic process"/>
    <property type="evidence" value="ECO:0007669"/>
    <property type="project" value="UniProtKB-ARBA"/>
</dbReference>
<keyword evidence="4" id="KW-0597">Phosphoprotein</keyword>
<evidence type="ECO:0000256" key="1">
    <source>
        <dbReference type="ARBA" id="ARBA00001957"/>
    </source>
</evidence>
<dbReference type="PROSITE" id="PS00455">
    <property type="entry name" value="AMP_BINDING"/>
    <property type="match status" value="4"/>
</dbReference>
<feature type="compositionally biased region" description="Low complexity" evidence="5">
    <location>
        <begin position="4352"/>
        <end position="4367"/>
    </location>
</feature>
<dbReference type="InterPro" id="IPR023213">
    <property type="entry name" value="CAT-like_dom_sf"/>
</dbReference>
<reference evidence="7 8" key="1">
    <citation type="journal article" date="2018" name="Front. Microbiol.">
        <title>Genome Sequencing of Streptomyces atratus SCSIOZH16 and Activation Production of Nocardamine via Metabolic Engineering.</title>
        <authorList>
            <person name="Li Y."/>
            <person name="Zhang C."/>
            <person name="Liu C."/>
            <person name="Ju J."/>
            <person name="Ma J."/>
        </authorList>
    </citation>
    <scope>NUCLEOTIDE SEQUENCE [LARGE SCALE GENOMIC DNA]</scope>
    <source>
        <strain evidence="7 8">SCSIO_ZH16</strain>
    </source>
</reference>
<dbReference type="RefSeq" id="WP_114248159.1">
    <property type="nucleotide sequence ID" value="NZ_CP027306.1"/>
</dbReference>
<dbReference type="InterPro" id="IPR029058">
    <property type="entry name" value="AB_hydrolase_fold"/>
</dbReference>
<dbReference type="GO" id="GO:0003824">
    <property type="term" value="F:catalytic activity"/>
    <property type="evidence" value="ECO:0007669"/>
    <property type="project" value="InterPro"/>
</dbReference>
<dbReference type="InterPro" id="IPR010071">
    <property type="entry name" value="AA_adenyl_dom"/>
</dbReference>
<feature type="compositionally biased region" description="Low complexity" evidence="5">
    <location>
        <begin position="2179"/>
        <end position="2194"/>
    </location>
</feature>
<dbReference type="PROSITE" id="PS00012">
    <property type="entry name" value="PHOSPHOPANTETHEINE"/>
    <property type="match status" value="5"/>
</dbReference>
<gene>
    <name evidence="7" type="ORF">C5746_37880</name>
</gene>
<dbReference type="InterPro" id="IPR020806">
    <property type="entry name" value="PKS_PP-bd"/>
</dbReference>
<dbReference type="FunFam" id="1.10.1200.10:FF:000005">
    <property type="entry name" value="Nonribosomal peptide synthetase 1"/>
    <property type="match status" value="4"/>
</dbReference>
<accession>A0A2Z5JND6</accession>
<dbReference type="Gene3D" id="3.40.50.1820">
    <property type="entry name" value="alpha/beta hydrolase"/>
    <property type="match status" value="1"/>
</dbReference>
<dbReference type="Gene3D" id="3.40.50.980">
    <property type="match status" value="2"/>
</dbReference>
<feature type="domain" description="Carrier" evidence="6">
    <location>
        <begin position="2109"/>
        <end position="2183"/>
    </location>
</feature>
<evidence type="ECO:0000256" key="4">
    <source>
        <dbReference type="ARBA" id="ARBA00022553"/>
    </source>
</evidence>
<dbReference type="CDD" id="cd17643">
    <property type="entry name" value="A_NRPS_Cytc1-like"/>
    <property type="match status" value="3"/>
</dbReference>
<dbReference type="InterPro" id="IPR036736">
    <property type="entry name" value="ACP-like_sf"/>
</dbReference>
<feature type="region of interest" description="Disordered" evidence="5">
    <location>
        <begin position="1075"/>
        <end position="1098"/>
    </location>
</feature>
<dbReference type="NCBIfam" id="TIGR01733">
    <property type="entry name" value="AA-adenyl-dom"/>
    <property type="match status" value="5"/>
</dbReference>
<dbReference type="PROSITE" id="PS50075">
    <property type="entry name" value="CARRIER"/>
    <property type="match status" value="5"/>
</dbReference>
<dbReference type="KEGG" id="sata:C5746_37880"/>
<evidence type="ECO:0000313" key="7">
    <source>
        <dbReference type="EMBL" id="AXE81754.1"/>
    </source>
</evidence>
<dbReference type="GO" id="GO:0008610">
    <property type="term" value="P:lipid biosynthetic process"/>
    <property type="evidence" value="ECO:0007669"/>
    <property type="project" value="UniProtKB-ARBA"/>
</dbReference>
<evidence type="ECO:0000313" key="8">
    <source>
        <dbReference type="Proteomes" id="UP000252698"/>
    </source>
</evidence>
<dbReference type="Gene3D" id="3.30.559.10">
    <property type="entry name" value="Chloramphenicol acetyltransferase-like domain"/>
    <property type="match status" value="5"/>
</dbReference>
<dbReference type="GO" id="GO:0005737">
    <property type="term" value="C:cytoplasm"/>
    <property type="evidence" value="ECO:0007669"/>
    <property type="project" value="TreeGrafter"/>
</dbReference>
<dbReference type="EMBL" id="CP027306">
    <property type="protein sequence ID" value="AXE81754.1"/>
    <property type="molecule type" value="Genomic_DNA"/>
</dbReference>
<dbReference type="SUPFAM" id="SSF56801">
    <property type="entry name" value="Acetyl-CoA synthetase-like"/>
    <property type="match status" value="5"/>
</dbReference>
<evidence type="ECO:0000256" key="2">
    <source>
        <dbReference type="ARBA" id="ARBA00006432"/>
    </source>
</evidence>
<organism evidence="7 8">
    <name type="scientific">Streptomyces atratus</name>
    <dbReference type="NCBI Taxonomy" id="1893"/>
    <lineage>
        <taxon>Bacteria</taxon>
        <taxon>Bacillati</taxon>
        <taxon>Actinomycetota</taxon>
        <taxon>Actinomycetes</taxon>
        <taxon>Kitasatosporales</taxon>
        <taxon>Streptomycetaceae</taxon>
        <taxon>Streptomyces</taxon>
    </lineage>
</organism>